<dbReference type="Proteomes" id="UP000460290">
    <property type="component" value="Unassembled WGS sequence"/>
</dbReference>
<comment type="caution">
    <text evidence="1">The sequence shown here is derived from an EMBL/GenBank/DDBJ whole genome shotgun (WGS) entry which is preliminary data.</text>
</comment>
<accession>A0A844Z5W6</accession>
<keyword evidence="2" id="KW-1185">Reference proteome</keyword>
<reference evidence="1 2" key="1">
    <citation type="submission" date="2019-12" db="EMBL/GenBank/DDBJ databases">
        <title>Genomic-based taxomic classification of the family Erythrobacteraceae.</title>
        <authorList>
            <person name="Xu L."/>
        </authorList>
    </citation>
    <scope>NUCLEOTIDE SEQUENCE [LARGE SCALE GENOMIC DNA]</scope>
    <source>
        <strain evidence="1 2">KCTC 42006</strain>
    </source>
</reference>
<evidence type="ECO:0008006" key="3">
    <source>
        <dbReference type="Google" id="ProtNLM"/>
    </source>
</evidence>
<sequence length="297" mass="33331">MTETLDQRIQRSLCADIHPAISAFAKHLAEAAGAHAALFYGSNLRTGELEGVLDFYLLMPGPQVEKIWPRVSYHEWDFESTRLRAKAATMPMETFRLAAGGKLRDTTIWARFVQPSALVWSGDTAAEKAVAEAIEAAAMTATRFAAALGPDRGTEGDYWRALFQETYKAEFRVEKAGREDSILSLNRAHFDGLLPAALTAADIRFTMVDSQIALAMPEGWRADIRKKWRSRRRWGKPLNVVRLLKASTTFEGAARYAAWKVQRHTGVEVDVTPWKEKHPILAAPGVLFKVWRSRYAK</sequence>
<dbReference type="RefSeq" id="WP_160612538.1">
    <property type="nucleotide sequence ID" value="NZ_JAUFQM010000001.1"/>
</dbReference>
<evidence type="ECO:0000313" key="2">
    <source>
        <dbReference type="Proteomes" id="UP000460290"/>
    </source>
</evidence>
<protein>
    <recommendedName>
        <fullName evidence="3">Phosphatidate cytidylyltransferase</fullName>
    </recommendedName>
</protein>
<dbReference type="EMBL" id="WTYZ01000001">
    <property type="protein sequence ID" value="MXO82213.1"/>
    <property type="molecule type" value="Genomic_DNA"/>
</dbReference>
<name>A0A844Z5W6_9SPHN</name>
<dbReference type="AlphaFoldDB" id="A0A844Z5W6"/>
<proteinExistence type="predicted"/>
<organism evidence="1 2">
    <name type="scientific">Pontixanthobacter aestiaquae</name>
    <dbReference type="NCBI Taxonomy" id="1509367"/>
    <lineage>
        <taxon>Bacteria</taxon>
        <taxon>Pseudomonadati</taxon>
        <taxon>Pseudomonadota</taxon>
        <taxon>Alphaproteobacteria</taxon>
        <taxon>Sphingomonadales</taxon>
        <taxon>Erythrobacteraceae</taxon>
        <taxon>Pontixanthobacter</taxon>
    </lineage>
</organism>
<gene>
    <name evidence="1" type="ORF">GRI35_02340</name>
</gene>
<dbReference type="OrthoDB" id="7340718at2"/>
<evidence type="ECO:0000313" key="1">
    <source>
        <dbReference type="EMBL" id="MXO82213.1"/>
    </source>
</evidence>